<reference evidence="3 4" key="1">
    <citation type="submission" date="2017-02" db="EMBL/GenBank/DDBJ databases">
        <title>Draft genome sequence of Moraxella lincolnii CCUG 9405T type strain.</title>
        <authorList>
            <person name="Salva-Serra F."/>
            <person name="Engstrom-Jakobsson H."/>
            <person name="Thorell K."/>
            <person name="Jaen-Luchoro D."/>
            <person name="Gonzales-Siles L."/>
            <person name="Karlsson R."/>
            <person name="Yazdan S."/>
            <person name="Boulund F."/>
            <person name="Johnning A."/>
            <person name="Engstrand L."/>
            <person name="Kristiansson E."/>
            <person name="Moore E."/>
        </authorList>
    </citation>
    <scope>NUCLEOTIDE SEQUENCE [LARGE SCALE GENOMIC DNA]</scope>
    <source>
        <strain evidence="3 4">CCUG 9405</strain>
    </source>
</reference>
<feature type="chain" id="PRO_5011983976" description="Lcl C-terminal domain-containing protein" evidence="1">
    <location>
        <begin position="32"/>
        <end position="181"/>
    </location>
</feature>
<sequence length="181" mass="19804">MYSLTPTLKQQLKMGGVVLMIFLGGTQLAQADCFDLPKTTPSSRFTPIGDGSKIKDTKTNIIWQRCAIGQTWDNTSQNCVGNATVFNSWQTALQSVASMGKNTYLPNVKQLMSLVEHACHGPAINESVFKGFDKQDDATWYWSSTPDMADDNNVYALNSHSGTIRSVGKNSTGVVRAVVFE</sequence>
<organism evidence="3 4">
    <name type="scientific">Lwoffella lincolnii</name>
    <dbReference type="NCBI Taxonomy" id="90241"/>
    <lineage>
        <taxon>Bacteria</taxon>
        <taxon>Pseudomonadati</taxon>
        <taxon>Pseudomonadota</taxon>
        <taxon>Gammaproteobacteria</taxon>
        <taxon>Moraxellales</taxon>
        <taxon>Moraxellaceae</taxon>
        <taxon>Lwoffella</taxon>
    </lineage>
</organism>
<gene>
    <name evidence="3" type="ORF">B0682_06880</name>
</gene>
<dbReference type="Proteomes" id="UP000191094">
    <property type="component" value="Unassembled WGS sequence"/>
</dbReference>
<feature type="signal peptide" evidence="1">
    <location>
        <begin position="1"/>
        <end position="31"/>
    </location>
</feature>
<keyword evidence="1" id="KW-0732">Signal</keyword>
<dbReference type="STRING" id="90241.B0682_06880"/>
<evidence type="ECO:0000256" key="1">
    <source>
        <dbReference type="SAM" id="SignalP"/>
    </source>
</evidence>
<dbReference type="OrthoDB" id="9793251at2"/>
<evidence type="ECO:0000259" key="2">
    <source>
        <dbReference type="Pfam" id="PF07603"/>
    </source>
</evidence>
<keyword evidence="4" id="KW-1185">Reference proteome</keyword>
<dbReference type="Pfam" id="PF07603">
    <property type="entry name" value="Lcl_C"/>
    <property type="match status" value="1"/>
</dbReference>
<evidence type="ECO:0000313" key="4">
    <source>
        <dbReference type="Proteomes" id="UP000191094"/>
    </source>
</evidence>
<dbReference type="AlphaFoldDB" id="A0A1T0CDC2"/>
<dbReference type="PANTHER" id="PTHR35812">
    <property type="entry name" value="LIPOPROTEIN"/>
    <property type="match status" value="1"/>
</dbReference>
<feature type="domain" description="Lcl C-terminal" evidence="2">
    <location>
        <begin position="54"/>
        <end position="178"/>
    </location>
</feature>
<proteinExistence type="predicted"/>
<dbReference type="EMBL" id="MUYT01000008">
    <property type="protein sequence ID" value="OOS20345.1"/>
    <property type="molecule type" value="Genomic_DNA"/>
</dbReference>
<protein>
    <recommendedName>
        <fullName evidence="2">Lcl C-terminal domain-containing protein</fullName>
    </recommendedName>
</protein>
<accession>A0A1T0CDC2</accession>
<comment type="caution">
    <text evidence="3">The sequence shown here is derived from an EMBL/GenBank/DDBJ whole genome shotgun (WGS) entry which is preliminary data.</text>
</comment>
<dbReference type="PANTHER" id="PTHR35812:SF1">
    <property type="entry name" value="LIPOPROTEIN"/>
    <property type="match status" value="1"/>
</dbReference>
<dbReference type="RefSeq" id="WP_078307714.1">
    <property type="nucleotide sequence ID" value="NZ_CP147511.1"/>
</dbReference>
<dbReference type="InterPro" id="IPR011460">
    <property type="entry name" value="Lcl_C"/>
</dbReference>
<name>A0A1T0CDC2_9GAMM</name>
<evidence type="ECO:0000313" key="3">
    <source>
        <dbReference type="EMBL" id="OOS20345.1"/>
    </source>
</evidence>